<keyword evidence="3" id="KW-1185">Reference proteome</keyword>
<dbReference type="EMBL" id="KV895162">
    <property type="protein sequence ID" value="OON17583.1"/>
    <property type="molecule type" value="Genomic_DNA"/>
</dbReference>
<dbReference type="SMART" id="SM01180">
    <property type="entry name" value="DWNN"/>
    <property type="match status" value="1"/>
</dbReference>
<dbReference type="GO" id="GO:0008270">
    <property type="term" value="F:zinc ion binding"/>
    <property type="evidence" value="ECO:0007669"/>
    <property type="project" value="InterPro"/>
</dbReference>
<protein>
    <submittedName>
        <fullName evidence="2">DWNN domain protein</fullName>
    </submittedName>
</protein>
<organism evidence="2 3">
    <name type="scientific">Opisthorchis viverrini</name>
    <name type="common">Southeast Asian liver fluke</name>
    <dbReference type="NCBI Taxonomy" id="6198"/>
    <lineage>
        <taxon>Eukaryota</taxon>
        <taxon>Metazoa</taxon>
        <taxon>Spiralia</taxon>
        <taxon>Lophotrochozoa</taxon>
        <taxon>Platyhelminthes</taxon>
        <taxon>Trematoda</taxon>
        <taxon>Digenea</taxon>
        <taxon>Opisthorchiida</taxon>
        <taxon>Opisthorchiata</taxon>
        <taxon>Opisthorchiidae</taxon>
        <taxon>Opisthorchis</taxon>
    </lineage>
</organism>
<feature type="domain" description="DWNN" evidence="1">
    <location>
        <begin position="5"/>
        <end position="76"/>
    </location>
</feature>
<dbReference type="AlphaFoldDB" id="A0A1S8WTN1"/>
<name>A0A1S8WTN1_OPIVI</name>
<dbReference type="Pfam" id="PF08783">
    <property type="entry name" value="DWNN"/>
    <property type="match status" value="1"/>
</dbReference>
<dbReference type="Gene3D" id="3.10.20.90">
    <property type="entry name" value="Phosphatidylinositol 3-kinase Catalytic Subunit, Chain A, domain 1"/>
    <property type="match status" value="1"/>
</dbReference>
<evidence type="ECO:0000313" key="3">
    <source>
        <dbReference type="Proteomes" id="UP000243686"/>
    </source>
</evidence>
<gene>
    <name evidence="2" type="ORF">X801_06580</name>
</gene>
<dbReference type="PROSITE" id="PS51282">
    <property type="entry name" value="DWNN"/>
    <property type="match status" value="1"/>
</dbReference>
<evidence type="ECO:0000259" key="1">
    <source>
        <dbReference type="PROSITE" id="PS51282"/>
    </source>
</evidence>
<reference evidence="2 3" key="1">
    <citation type="submission" date="2015-03" db="EMBL/GenBank/DDBJ databases">
        <title>Draft genome of the nematode, Opisthorchis viverrini.</title>
        <authorList>
            <person name="Mitreva M."/>
        </authorList>
    </citation>
    <scope>NUCLEOTIDE SEQUENCE [LARGE SCALE GENOMIC DNA]</scope>
    <source>
        <strain evidence="2">Khon Kaen</strain>
    </source>
</reference>
<dbReference type="Proteomes" id="UP000243686">
    <property type="component" value="Unassembled WGS sequence"/>
</dbReference>
<accession>A0A1S8WTN1</accession>
<proteinExistence type="predicted"/>
<dbReference type="InterPro" id="IPR014891">
    <property type="entry name" value="DWNN_domain"/>
</dbReference>
<evidence type="ECO:0000313" key="2">
    <source>
        <dbReference type="EMBL" id="OON17583.1"/>
    </source>
</evidence>
<sequence length="98" mass="11280">MSSIVYFKFKANVKTDSIPFDGSSISVKDLKNAIRTKCCLHSTDFDLKLEDTNGKSYNKDDELIPKYTSIVVRRVPKLTTEVQKKKPYVPFFPRAHYS</sequence>